<evidence type="ECO:0000256" key="4">
    <source>
        <dbReference type="ARBA" id="ARBA00023136"/>
    </source>
</evidence>
<dbReference type="GO" id="GO:0004222">
    <property type="term" value="F:metalloendopeptidase activity"/>
    <property type="evidence" value="ECO:0007669"/>
    <property type="project" value="InterPro"/>
</dbReference>
<organism evidence="7 8">
    <name type="scientific">Candidatus Syntropharchaeum caldarium</name>
    <dbReference type="NCBI Taxonomy" id="1838285"/>
    <lineage>
        <taxon>Archaea</taxon>
        <taxon>Methanobacteriati</taxon>
        <taxon>Methanobacteriota</taxon>
        <taxon>Stenosarchaea group</taxon>
        <taxon>Methanomicrobia</taxon>
        <taxon>Methanosarcinales</taxon>
        <taxon>ANME-2 cluster</taxon>
        <taxon>Candidatus Syntropharchaeum</taxon>
    </lineage>
</organism>
<dbReference type="InterPro" id="IPR001193">
    <property type="entry name" value="MBTPS2"/>
</dbReference>
<evidence type="ECO:0000313" key="7">
    <source>
        <dbReference type="EMBL" id="OFV67714.1"/>
    </source>
</evidence>
<evidence type="ECO:0000313" key="8">
    <source>
        <dbReference type="Proteomes" id="UP000186940"/>
    </source>
</evidence>
<dbReference type="GO" id="GO:0031293">
    <property type="term" value="P:membrane protein intracellular domain proteolysis"/>
    <property type="evidence" value="ECO:0007669"/>
    <property type="project" value="TreeGrafter"/>
</dbReference>
<accession>A0A1F2P9E4</accession>
<feature type="transmembrane region" description="Helical" evidence="5">
    <location>
        <begin position="61"/>
        <end position="86"/>
    </location>
</feature>
<keyword evidence="8" id="KW-1185">Reference proteome</keyword>
<keyword evidence="2 5" id="KW-0812">Transmembrane</keyword>
<keyword evidence="3 5" id="KW-1133">Transmembrane helix</keyword>
<evidence type="ECO:0000256" key="2">
    <source>
        <dbReference type="ARBA" id="ARBA00022692"/>
    </source>
</evidence>
<feature type="transmembrane region" description="Helical" evidence="5">
    <location>
        <begin position="499"/>
        <end position="521"/>
    </location>
</feature>
<dbReference type="Proteomes" id="UP000186940">
    <property type="component" value="Unassembled WGS sequence"/>
</dbReference>
<proteinExistence type="predicted"/>
<comment type="subcellular location">
    <subcellularLocation>
        <location evidence="1">Endomembrane system</location>
        <topology evidence="1">Multi-pass membrane protein</topology>
    </subcellularLocation>
</comment>
<dbReference type="InterPro" id="IPR036034">
    <property type="entry name" value="PDZ_sf"/>
</dbReference>
<dbReference type="EC" id="3.4.24.-" evidence="7"/>
<dbReference type="SUPFAM" id="SSF50156">
    <property type="entry name" value="PDZ domain-like"/>
    <property type="match status" value="2"/>
</dbReference>
<dbReference type="GO" id="GO:0012505">
    <property type="term" value="C:endomembrane system"/>
    <property type="evidence" value="ECO:0007669"/>
    <property type="project" value="UniProtKB-SubCell"/>
</dbReference>
<dbReference type="PANTHER" id="PTHR13325">
    <property type="entry name" value="PROTEASE M50 MEMBRANE-BOUND TRANSCRIPTION FACTOR SITE 2 PROTEASE"/>
    <property type="match status" value="1"/>
</dbReference>
<dbReference type="GO" id="GO:0016020">
    <property type="term" value="C:membrane"/>
    <property type="evidence" value="ECO:0007669"/>
    <property type="project" value="InterPro"/>
</dbReference>
<dbReference type="PATRIC" id="fig|1838285.3.peg.1108"/>
<dbReference type="Pfam" id="PF02163">
    <property type="entry name" value="Peptidase_M50"/>
    <property type="match status" value="1"/>
</dbReference>
<feature type="transmembrane region" description="Helical" evidence="5">
    <location>
        <begin position="6"/>
        <end position="23"/>
    </location>
</feature>
<keyword evidence="4 5" id="KW-0472">Membrane</keyword>
<dbReference type="Gene3D" id="2.30.42.10">
    <property type="match status" value="2"/>
</dbReference>
<gene>
    <name evidence="7" type="ORF">SCAL_001089</name>
</gene>
<protein>
    <submittedName>
        <fullName evidence="7">Membrane protein containing Peptidase M50 domain protein</fullName>
        <ecNumber evidence="7">3.4.24.-</ecNumber>
    </submittedName>
</protein>
<dbReference type="InterPro" id="IPR001478">
    <property type="entry name" value="PDZ"/>
</dbReference>
<feature type="transmembrane region" description="Helical" evidence="5">
    <location>
        <begin position="190"/>
        <end position="210"/>
    </location>
</feature>
<dbReference type="PANTHER" id="PTHR13325:SF3">
    <property type="entry name" value="MEMBRANE-BOUND TRANSCRIPTION FACTOR SITE-2 PROTEASE"/>
    <property type="match status" value="1"/>
</dbReference>
<keyword evidence="7" id="KW-0378">Hydrolase</keyword>
<feature type="transmembrane region" description="Helical" evidence="5">
    <location>
        <begin position="435"/>
        <end position="457"/>
    </location>
</feature>
<dbReference type="EMBL" id="LYOS01000003">
    <property type="protein sequence ID" value="OFV67714.1"/>
    <property type="molecule type" value="Genomic_DNA"/>
</dbReference>
<feature type="transmembrane region" description="Helical" evidence="5">
    <location>
        <begin position="119"/>
        <end position="140"/>
    </location>
</feature>
<dbReference type="PRINTS" id="PR01000">
    <property type="entry name" value="SREBPS2PTASE"/>
</dbReference>
<evidence type="ECO:0000256" key="5">
    <source>
        <dbReference type="SAM" id="Phobius"/>
    </source>
</evidence>
<name>A0A1F2P9E4_9EURY</name>
<evidence type="ECO:0000256" key="1">
    <source>
        <dbReference type="ARBA" id="ARBA00004127"/>
    </source>
</evidence>
<dbReference type="GO" id="GO:0005737">
    <property type="term" value="C:cytoplasm"/>
    <property type="evidence" value="ECO:0007669"/>
    <property type="project" value="TreeGrafter"/>
</dbReference>
<dbReference type="CDD" id="cd06159">
    <property type="entry name" value="S2P-M50_PDZ_Arch"/>
    <property type="match status" value="1"/>
</dbReference>
<dbReference type="AlphaFoldDB" id="A0A1F2P9E4"/>
<dbReference type="InterPro" id="IPR008915">
    <property type="entry name" value="Peptidase_M50"/>
</dbReference>
<dbReference type="STRING" id="1838285.SCAL_001089"/>
<feature type="transmembrane region" description="Helical" evidence="5">
    <location>
        <begin position="401"/>
        <end position="423"/>
    </location>
</feature>
<comment type="caution">
    <text evidence="7">The sequence shown here is derived from an EMBL/GenBank/DDBJ whole genome shotgun (WGS) entry which is preliminary data.</text>
</comment>
<sequence>MSVSGTTIALALFMLWWILILSLDRRGILEKYNMQAYGPVLMIRTRKGLSFLDEASRFRTFWWSFGTTGIFFMLAGMLVIFGLVIISDFFMLTNMPAPTVVNEPRNWLLIPGVNEFIPAWGWLGLLVTLIVHELAHGILARREGIKVKSMGLLLALIPIGAFAEPDEEELFGSKDGNKPSIISSEARNRILAAGVMSNFIVAAIALALFFGPVLSVFAPTGNNVVITEVLDQFKESGIKEEMVVTAINGVSVRSLDDIFSIKENGDTITVDVLDRGVMREFTLRVVEGALIKDVLDGYPASTAKIEPGSRIIRMNNVVIHDAGDFYDFMEDTKPEETVSVTTVDDSGREETFEVKLIQYPYSEKEEKGFLGVVVYNVPFGMVWEFPAETYLSNLKKLPGSFFGWILLMALPVIPVTQGGFGGFGDWLMQLYTPSIGGIWAFYVANALFWIGWINFYAGLFNCLPAVPLDGGYVFREMANKLTGLFTSNPERQKKITDTLTLGFALFILASIIFMLVGPYLVRYLRLNFG</sequence>
<dbReference type="SMART" id="SM00228">
    <property type="entry name" value="PDZ"/>
    <property type="match status" value="2"/>
</dbReference>
<evidence type="ECO:0000256" key="3">
    <source>
        <dbReference type="ARBA" id="ARBA00022989"/>
    </source>
</evidence>
<feature type="domain" description="PDZ" evidence="6">
    <location>
        <begin position="207"/>
        <end position="276"/>
    </location>
</feature>
<feature type="domain" description="PDZ" evidence="6">
    <location>
        <begin position="279"/>
        <end position="346"/>
    </location>
</feature>
<reference evidence="7" key="1">
    <citation type="submission" date="2016-05" db="EMBL/GenBank/DDBJ databases">
        <title>Microbial consortia oxidize butane by reversing methanogenesis.</title>
        <authorList>
            <person name="Laso-Perez R."/>
            <person name="Richter M."/>
            <person name="Wegener G."/>
            <person name="Musat F."/>
        </authorList>
    </citation>
    <scope>NUCLEOTIDE SEQUENCE [LARGE SCALE GENOMIC DNA]</scope>
    <source>
        <strain evidence="7">BOX2</strain>
    </source>
</reference>
<evidence type="ECO:0000259" key="6">
    <source>
        <dbReference type="SMART" id="SM00228"/>
    </source>
</evidence>